<sequence>MDLRIEALLSVQRALWDVVTPGLRGVAMSVRETRIQARFVFDHDPDESECEDVTLAETSMVADFFPRAEITFEAVELLTTEPRVLEPGEEWVYLRKEHADEWSAGA</sequence>
<dbReference type="AlphaFoldDB" id="A0A9W6FPQ3"/>
<name>A0A9W6FPQ3_9MICO</name>
<dbReference type="Proteomes" id="UP001144396">
    <property type="component" value="Unassembled WGS sequence"/>
</dbReference>
<evidence type="ECO:0000313" key="1">
    <source>
        <dbReference type="EMBL" id="GLI28274.1"/>
    </source>
</evidence>
<accession>A0A9W6FPQ3</accession>
<reference evidence="1" key="1">
    <citation type="submission" date="2022-12" db="EMBL/GenBank/DDBJ databases">
        <title>Reference genome sequencing for broad-spectrum identification of bacterial and archaeal isolates by mass spectrometry.</title>
        <authorList>
            <person name="Sekiguchi Y."/>
            <person name="Tourlousse D.M."/>
        </authorList>
    </citation>
    <scope>NUCLEOTIDE SEQUENCE</scope>
    <source>
        <strain evidence="1">14</strain>
    </source>
</reference>
<comment type="caution">
    <text evidence="1">The sequence shown here is derived from an EMBL/GenBank/DDBJ whole genome shotgun (WGS) entry which is preliminary data.</text>
</comment>
<dbReference type="Pfam" id="PF26541">
    <property type="entry name" value="MafI2"/>
    <property type="match status" value="1"/>
</dbReference>
<evidence type="ECO:0000313" key="2">
    <source>
        <dbReference type="Proteomes" id="UP001144396"/>
    </source>
</evidence>
<proteinExistence type="predicted"/>
<dbReference type="InterPro" id="IPR058702">
    <property type="entry name" value="MafI2-like"/>
</dbReference>
<dbReference type="EMBL" id="BSDP01000001">
    <property type="protein sequence ID" value="GLI28274.1"/>
    <property type="molecule type" value="Genomic_DNA"/>
</dbReference>
<keyword evidence="2" id="KW-1185">Reference proteome</keyword>
<gene>
    <name evidence="1" type="ORF">ARHIZOSPH14_25160</name>
</gene>
<organism evidence="1 2">
    <name type="scientific">Agromyces rhizosphaerae</name>
    <dbReference type="NCBI Taxonomy" id="88374"/>
    <lineage>
        <taxon>Bacteria</taxon>
        <taxon>Bacillati</taxon>
        <taxon>Actinomycetota</taxon>
        <taxon>Actinomycetes</taxon>
        <taxon>Micrococcales</taxon>
        <taxon>Microbacteriaceae</taxon>
        <taxon>Agromyces</taxon>
    </lineage>
</organism>
<protein>
    <submittedName>
        <fullName evidence="1">Uncharacterized protein</fullName>
    </submittedName>
</protein>
<dbReference type="RefSeq" id="WP_281885504.1">
    <property type="nucleotide sequence ID" value="NZ_BSDP01000001.1"/>
</dbReference>